<evidence type="ECO:0000256" key="6">
    <source>
        <dbReference type="SAM" id="SignalP"/>
    </source>
</evidence>
<dbReference type="InterPro" id="IPR012944">
    <property type="entry name" value="SusD_RagB_dom"/>
</dbReference>
<gene>
    <name evidence="9" type="ORF">ACFSUS_09275</name>
</gene>
<feature type="domain" description="SusD-like N-terminal" evidence="8">
    <location>
        <begin position="107"/>
        <end position="216"/>
    </location>
</feature>
<evidence type="ECO:0000256" key="1">
    <source>
        <dbReference type="ARBA" id="ARBA00004442"/>
    </source>
</evidence>
<dbReference type="EMBL" id="JBHULN010000004">
    <property type="protein sequence ID" value="MFD2570821.1"/>
    <property type="molecule type" value="Genomic_DNA"/>
</dbReference>
<dbReference type="SUPFAM" id="SSF48452">
    <property type="entry name" value="TPR-like"/>
    <property type="match status" value="1"/>
</dbReference>
<name>A0ABW5M3C6_9BACT</name>
<feature type="signal peptide" evidence="6">
    <location>
        <begin position="1"/>
        <end position="19"/>
    </location>
</feature>
<evidence type="ECO:0000256" key="3">
    <source>
        <dbReference type="ARBA" id="ARBA00022729"/>
    </source>
</evidence>
<keyword evidence="3 6" id="KW-0732">Signal</keyword>
<dbReference type="RefSeq" id="WP_381521821.1">
    <property type="nucleotide sequence ID" value="NZ_JBHULN010000004.1"/>
</dbReference>
<dbReference type="Pfam" id="PF07980">
    <property type="entry name" value="SusD_RagB"/>
    <property type="match status" value="1"/>
</dbReference>
<dbReference type="Proteomes" id="UP001597469">
    <property type="component" value="Unassembled WGS sequence"/>
</dbReference>
<organism evidence="9 10">
    <name type="scientific">Spirosoma soli</name>
    <dbReference type="NCBI Taxonomy" id="1770529"/>
    <lineage>
        <taxon>Bacteria</taxon>
        <taxon>Pseudomonadati</taxon>
        <taxon>Bacteroidota</taxon>
        <taxon>Cytophagia</taxon>
        <taxon>Cytophagales</taxon>
        <taxon>Cytophagaceae</taxon>
        <taxon>Spirosoma</taxon>
    </lineage>
</organism>
<dbReference type="Pfam" id="PF14322">
    <property type="entry name" value="SusD-like_3"/>
    <property type="match status" value="1"/>
</dbReference>
<keyword evidence="4" id="KW-0472">Membrane</keyword>
<dbReference type="InterPro" id="IPR011990">
    <property type="entry name" value="TPR-like_helical_dom_sf"/>
</dbReference>
<accession>A0ABW5M3C6</accession>
<evidence type="ECO:0000259" key="8">
    <source>
        <dbReference type="Pfam" id="PF14322"/>
    </source>
</evidence>
<evidence type="ECO:0000256" key="5">
    <source>
        <dbReference type="ARBA" id="ARBA00023237"/>
    </source>
</evidence>
<evidence type="ECO:0000256" key="2">
    <source>
        <dbReference type="ARBA" id="ARBA00006275"/>
    </source>
</evidence>
<dbReference type="InterPro" id="IPR033985">
    <property type="entry name" value="SusD-like_N"/>
</dbReference>
<evidence type="ECO:0000259" key="7">
    <source>
        <dbReference type="Pfam" id="PF07980"/>
    </source>
</evidence>
<evidence type="ECO:0000256" key="4">
    <source>
        <dbReference type="ARBA" id="ARBA00023136"/>
    </source>
</evidence>
<reference evidence="10" key="1">
    <citation type="journal article" date="2019" name="Int. J. Syst. Evol. Microbiol.">
        <title>The Global Catalogue of Microorganisms (GCM) 10K type strain sequencing project: providing services to taxonomists for standard genome sequencing and annotation.</title>
        <authorList>
            <consortium name="The Broad Institute Genomics Platform"/>
            <consortium name="The Broad Institute Genome Sequencing Center for Infectious Disease"/>
            <person name="Wu L."/>
            <person name="Ma J."/>
        </authorList>
    </citation>
    <scope>NUCLEOTIDE SEQUENCE [LARGE SCALE GENOMIC DNA]</scope>
    <source>
        <strain evidence="10">KCTC 42805</strain>
    </source>
</reference>
<proteinExistence type="inferred from homology"/>
<feature type="domain" description="RagB/SusD" evidence="7">
    <location>
        <begin position="306"/>
        <end position="602"/>
    </location>
</feature>
<evidence type="ECO:0000313" key="9">
    <source>
        <dbReference type="EMBL" id="MFD2570821.1"/>
    </source>
</evidence>
<protein>
    <submittedName>
        <fullName evidence="9">RagB/SusD family nutrient uptake outer membrane protein</fullName>
    </submittedName>
</protein>
<dbReference type="PROSITE" id="PS51257">
    <property type="entry name" value="PROKAR_LIPOPROTEIN"/>
    <property type="match status" value="1"/>
</dbReference>
<keyword evidence="10" id="KW-1185">Reference proteome</keyword>
<comment type="subcellular location">
    <subcellularLocation>
        <location evidence="1">Cell outer membrane</location>
    </subcellularLocation>
</comment>
<evidence type="ECO:0000313" key="10">
    <source>
        <dbReference type="Proteomes" id="UP001597469"/>
    </source>
</evidence>
<sequence>MKTNKSTYAWLLGFSLLFAAGCSELDQVPEATATKTAVFSSERGLELYANSFYDVLTSPDFSILPTANNIIRSDEMADYAARTQVPDFLREGAFSSRQSSGWDWRALRNINYFIENNTSPNVTPEARRHYTGLARFFRAWFYYDKVKRFGDVPWINKTLPVGDSALYNTRDPRTLVMDSVLADLDYATQNIRTTTDNSRSLITKSIAYGLKSRICLFEGTFRKYHTSYKLESTAAKWLTEAVNAADKVIKESGFTLNEAGGPTASYRQLFISKTPVGSEIMLSAVVDPALSVFNDANWWWTSATYGARVSLTRTFVNTYLTIDGTPFTAKPGYQTMTFMEEVKGRDRRLQQTIRMGDYKRINGGTPEPAPPVFSYTYTGYQPIKWTVDDTYPDGGSRNENSISVMRYAEILLNYAEAKAELGTLTNEDWAKTVGALRKRAGITGGLSAKPTVVDTYLQTNYFPTISDPALLEIRRERGIELVLEGFRFYDIVRWNRGQLMEQEWNGFYVPALDKPLDLNEDGKNDVVFYKVRPATQLPGVTYINVAETVNGVPNPQRLKNDTSGELTWLSNIPRKWDEKHYLYPIPEADRQVNPKLGQNPGW</sequence>
<feature type="chain" id="PRO_5047423524" evidence="6">
    <location>
        <begin position="20"/>
        <end position="602"/>
    </location>
</feature>
<dbReference type="Gene3D" id="1.25.40.390">
    <property type="match status" value="1"/>
</dbReference>
<comment type="caution">
    <text evidence="9">The sequence shown here is derived from an EMBL/GenBank/DDBJ whole genome shotgun (WGS) entry which is preliminary data.</text>
</comment>
<comment type="similarity">
    <text evidence="2">Belongs to the SusD family.</text>
</comment>
<keyword evidence="5" id="KW-0998">Cell outer membrane</keyword>